<reference evidence="1 2" key="1">
    <citation type="submission" date="2023-11" db="EMBL/GenBank/DDBJ databases">
        <authorList>
            <person name="Xu M."/>
            <person name="Jiang T."/>
        </authorList>
    </citation>
    <scope>NUCLEOTIDE SEQUENCE [LARGE SCALE GENOMIC DNA]</scope>
    <source>
        <strain evidence="1 2">SD</strain>
    </source>
</reference>
<dbReference type="InterPro" id="IPR023393">
    <property type="entry name" value="START-like_dom_sf"/>
</dbReference>
<dbReference type="SUPFAM" id="SSF55961">
    <property type="entry name" value="Bet v1-like"/>
    <property type="match status" value="1"/>
</dbReference>
<proteinExistence type="predicted"/>
<dbReference type="RefSeq" id="WP_319952391.1">
    <property type="nucleotide sequence ID" value="NZ_JAXAVX010000001.1"/>
</dbReference>
<keyword evidence="2" id="KW-1185">Reference proteome</keyword>
<dbReference type="Gene3D" id="3.30.530.20">
    <property type="match status" value="1"/>
</dbReference>
<dbReference type="Proteomes" id="UP001277761">
    <property type="component" value="Unassembled WGS sequence"/>
</dbReference>
<dbReference type="CDD" id="cd07812">
    <property type="entry name" value="SRPBCC"/>
    <property type="match status" value="1"/>
</dbReference>
<accession>A0ABU4VFP4</accession>
<organism evidence="1 2">
    <name type="scientific">Patulibacter brassicae</name>
    <dbReference type="NCBI Taxonomy" id="1705717"/>
    <lineage>
        <taxon>Bacteria</taxon>
        <taxon>Bacillati</taxon>
        <taxon>Actinomycetota</taxon>
        <taxon>Thermoleophilia</taxon>
        <taxon>Solirubrobacterales</taxon>
        <taxon>Patulibacteraceae</taxon>
        <taxon>Patulibacter</taxon>
    </lineage>
</organism>
<dbReference type="Pfam" id="PF10604">
    <property type="entry name" value="Polyketide_cyc2"/>
    <property type="match status" value="1"/>
</dbReference>
<name>A0ABU4VFP4_9ACTN</name>
<dbReference type="EMBL" id="JAXAVX010000001">
    <property type="protein sequence ID" value="MDX8150240.1"/>
    <property type="molecule type" value="Genomic_DNA"/>
</dbReference>
<gene>
    <name evidence="1" type="ORF">SK069_01415</name>
</gene>
<evidence type="ECO:0000313" key="2">
    <source>
        <dbReference type="Proteomes" id="UP001277761"/>
    </source>
</evidence>
<dbReference type="InterPro" id="IPR019587">
    <property type="entry name" value="Polyketide_cyclase/dehydratase"/>
</dbReference>
<comment type="caution">
    <text evidence="1">The sequence shown here is derived from an EMBL/GenBank/DDBJ whole genome shotgun (WGS) entry which is preliminary data.</text>
</comment>
<protein>
    <submittedName>
        <fullName evidence="1">SRPBCC family protein</fullName>
    </submittedName>
</protein>
<sequence length="148" mass="16744">MAETSGTTSGTIDATPETVWYWVADGGRLVSWWPRAERAEDVQGGRFTLVLRSSRGVPVRVDWRVSQSRREQLQRWEQELDDTPFAKAMRRSAVELRIEPAEGERSLVTVTVERDLVQRGLTAGMLGRRAARRYANELLTGLRRAATS</sequence>
<evidence type="ECO:0000313" key="1">
    <source>
        <dbReference type="EMBL" id="MDX8150240.1"/>
    </source>
</evidence>